<dbReference type="InterPro" id="IPR000551">
    <property type="entry name" value="MerR-type_HTH_dom"/>
</dbReference>
<dbReference type="Gene3D" id="3.40.50.280">
    <property type="entry name" value="Cobalamin-binding domain"/>
    <property type="match status" value="1"/>
</dbReference>
<evidence type="ECO:0000259" key="1">
    <source>
        <dbReference type="PROSITE" id="PS50937"/>
    </source>
</evidence>
<name>A0A8H9IPC7_9PSEU</name>
<dbReference type="PROSITE" id="PS50937">
    <property type="entry name" value="HTH_MERR_2"/>
    <property type="match status" value="1"/>
</dbReference>
<dbReference type="InterPro" id="IPR009061">
    <property type="entry name" value="DNA-bd_dom_put_sf"/>
</dbReference>
<dbReference type="AlphaFoldDB" id="A0A8H9IPC7"/>
<keyword evidence="3" id="KW-1185">Reference proteome</keyword>
<dbReference type="RefSeq" id="WP_145937855.1">
    <property type="nucleotide sequence ID" value="NZ_BNAV01000001.1"/>
</dbReference>
<dbReference type="Pfam" id="PF13411">
    <property type="entry name" value="MerR_1"/>
    <property type="match status" value="1"/>
</dbReference>
<gene>
    <name evidence="2" type="ORF">GCM10017566_03930</name>
</gene>
<sequence length="286" mass="31513">MTRGSREPEPGTVWTAGQVARHLRIAESTLRTWHRRYGVGPHNPQPGRYRRYTPEDVGRLRHMRDLITSGMLPSDAAKTVEAMAYDSGSPGEDLTQVVAAARVLDSGRCLRVIEQAIARQGVVETWDRLCRPALITIDGDQREDPDCVDTEHVLSWAVSAALHRVPRPADRADRRPVLLACTEQEQHSLPLEALSAALAERDLPVRMLGAATPPLSLNHAVTAARPLAVVLWSHRADTASPAAVRVLRNHQVRRLIAGPGWPARRPVGTEYLSSLKEALLMLTGHL</sequence>
<dbReference type="Gene3D" id="1.10.1240.10">
    <property type="entry name" value="Methionine synthase domain"/>
    <property type="match status" value="1"/>
</dbReference>
<feature type="domain" description="HTH merR-type" evidence="1">
    <location>
        <begin position="13"/>
        <end position="82"/>
    </location>
</feature>
<evidence type="ECO:0000313" key="3">
    <source>
        <dbReference type="Proteomes" id="UP000658656"/>
    </source>
</evidence>
<dbReference type="EMBL" id="BNAV01000001">
    <property type="protein sequence ID" value="GHF34454.1"/>
    <property type="molecule type" value="Genomic_DNA"/>
</dbReference>
<dbReference type="OrthoDB" id="9800334at2"/>
<reference evidence="2" key="1">
    <citation type="journal article" date="2014" name="Int. J. Syst. Evol. Microbiol.">
        <title>Complete genome sequence of Corynebacterium casei LMG S-19264T (=DSM 44701T), isolated from a smear-ripened cheese.</title>
        <authorList>
            <consortium name="US DOE Joint Genome Institute (JGI-PGF)"/>
            <person name="Walter F."/>
            <person name="Albersmeier A."/>
            <person name="Kalinowski J."/>
            <person name="Ruckert C."/>
        </authorList>
    </citation>
    <scope>NUCLEOTIDE SEQUENCE</scope>
    <source>
        <strain evidence="2">CGMCC 4.7679</strain>
    </source>
</reference>
<dbReference type="Proteomes" id="UP000658656">
    <property type="component" value="Unassembled WGS sequence"/>
</dbReference>
<protein>
    <submittedName>
        <fullName evidence="2">MerR family transcriptional regulator</fullName>
    </submittedName>
</protein>
<dbReference type="InterPro" id="IPR036594">
    <property type="entry name" value="Meth_synthase_dom"/>
</dbReference>
<dbReference type="SMART" id="SM00422">
    <property type="entry name" value="HTH_MERR"/>
    <property type="match status" value="1"/>
</dbReference>
<dbReference type="GO" id="GO:0006355">
    <property type="term" value="P:regulation of DNA-templated transcription"/>
    <property type="evidence" value="ECO:0007669"/>
    <property type="project" value="InterPro"/>
</dbReference>
<dbReference type="GO" id="GO:0003677">
    <property type="term" value="F:DNA binding"/>
    <property type="evidence" value="ECO:0007669"/>
    <property type="project" value="InterPro"/>
</dbReference>
<evidence type="ECO:0000313" key="2">
    <source>
        <dbReference type="EMBL" id="GHF34454.1"/>
    </source>
</evidence>
<comment type="caution">
    <text evidence="2">The sequence shown here is derived from an EMBL/GenBank/DDBJ whole genome shotgun (WGS) entry which is preliminary data.</text>
</comment>
<dbReference type="Gene3D" id="1.10.1660.10">
    <property type="match status" value="1"/>
</dbReference>
<reference evidence="2" key="2">
    <citation type="submission" date="2020-09" db="EMBL/GenBank/DDBJ databases">
        <authorList>
            <person name="Sun Q."/>
            <person name="Zhou Y."/>
        </authorList>
    </citation>
    <scope>NUCLEOTIDE SEQUENCE</scope>
    <source>
        <strain evidence="2">CGMCC 4.7679</strain>
    </source>
</reference>
<accession>A0A8H9IPC7</accession>
<dbReference type="SUPFAM" id="SSF46955">
    <property type="entry name" value="Putative DNA-binding domain"/>
    <property type="match status" value="1"/>
</dbReference>
<proteinExistence type="predicted"/>
<organism evidence="2 3">
    <name type="scientific">Amycolatopsis bartoniae</name>
    <dbReference type="NCBI Taxonomy" id="941986"/>
    <lineage>
        <taxon>Bacteria</taxon>
        <taxon>Bacillati</taxon>
        <taxon>Actinomycetota</taxon>
        <taxon>Actinomycetes</taxon>
        <taxon>Pseudonocardiales</taxon>
        <taxon>Pseudonocardiaceae</taxon>
        <taxon>Amycolatopsis</taxon>
    </lineage>
</organism>